<proteinExistence type="predicted"/>
<sequence length="353" mass="40645">MPGPDPDARPSDPYSCAWVTLITRSSYLPGAVLLVHTLYKHESKHPMIVQYTSALPQDCIDCLRNLQKLYPLLHTQNVPPVPLPAGLTPISPRFDDTLTKLRVFEPLDEIDPPPEPKLKQTPTQVCFLDADMAIFRNLDDIFTIPRPSSDWIAAHHACICNVDNDPWAPPEWNTDSCPSTPLQHPSALDAPIPSSSADGARPTYQMLNSGVFVCSPSKELWDRIEHFRTHDKRVTKFAFPDQNFLDEFFKDHWVPIGWQYNAFKTHRYWHSSAWRDDEVRALHYIVDKPWESKVKEDGTAGYLGRDGVTHSWWWKEFDEWQKWMDDKGAKDVSDCVNRYVLVDSKLGETNYKK</sequence>
<evidence type="ECO:0000313" key="1">
    <source>
        <dbReference type="EMBL" id="KAK3722458.1"/>
    </source>
</evidence>
<accession>A0ACC3NUD8</accession>
<name>A0ACC3NUD8_9PEZI</name>
<comment type="caution">
    <text evidence="1">The sequence shown here is derived from an EMBL/GenBank/DDBJ whole genome shotgun (WGS) entry which is preliminary data.</text>
</comment>
<dbReference type="EMBL" id="JAUTXU010000013">
    <property type="protein sequence ID" value="KAK3722458.1"/>
    <property type="molecule type" value="Genomic_DNA"/>
</dbReference>
<protein>
    <submittedName>
        <fullName evidence="1">Uncharacterized protein</fullName>
    </submittedName>
</protein>
<evidence type="ECO:0000313" key="2">
    <source>
        <dbReference type="Proteomes" id="UP001281147"/>
    </source>
</evidence>
<organism evidence="1 2">
    <name type="scientific">Vermiconidia calcicola</name>
    <dbReference type="NCBI Taxonomy" id="1690605"/>
    <lineage>
        <taxon>Eukaryota</taxon>
        <taxon>Fungi</taxon>
        <taxon>Dikarya</taxon>
        <taxon>Ascomycota</taxon>
        <taxon>Pezizomycotina</taxon>
        <taxon>Dothideomycetes</taxon>
        <taxon>Dothideomycetidae</taxon>
        <taxon>Mycosphaerellales</taxon>
        <taxon>Extremaceae</taxon>
        <taxon>Vermiconidia</taxon>
    </lineage>
</organism>
<keyword evidence="2" id="KW-1185">Reference proteome</keyword>
<reference evidence="1" key="1">
    <citation type="submission" date="2023-07" db="EMBL/GenBank/DDBJ databases">
        <title>Black Yeasts Isolated from many extreme environments.</title>
        <authorList>
            <person name="Coleine C."/>
            <person name="Stajich J.E."/>
            <person name="Selbmann L."/>
        </authorList>
    </citation>
    <scope>NUCLEOTIDE SEQUENCE</scope>
    <source>
        <strain evidence="1">CCFEE 5714</strain>
    </source>
</reference>
<gene>
    <name evidence="1" type="ORF">LTR37_002450</name>
</gene>
<dbReference type="Proteomes" id="UP001281147">
    <property type="component" value="Unassembled WGS sequence"/>
</dbReference>